<gene>
    <name evidence="3" type="ORF">HPS56_10755</name>
</gene>
<dbReference type="Gene3D" id="1.10.288.10">
    <property type="entry name" value="Cobalamin-dependent Methionine Synthase, domain 2"/>
    <property type="match status" value="1"/>
</dbReference>
<dbReference type="RefSeq" id="WP_172276333.1">
    <property type="nucleotide sequence ID" value="NZ_CASGMU010000011.1"/>
</dbReference>
<keyword evidence="1" id="KW-0808">Transferase</keyword>
<proteinExistence type="predicted"/>
<evidence type="ECO:0000259" key="2">
    <source>
        <dbReference type="PROSITE" id="PS50974"/>
    </source>
</evidence>
<dbReference type="Pfam" id="PF02965">
    <property type="entry name" value="Met_synt_B12"/>
    <property type="match status" value="1"/>
</dbReference>
<keyword evidence="1 3" id="KW-0489">Methyltransferase</keyword>
<feature type="domain" description="AdoMet activation" evidence="2">
    <location>
        <begin position="1"/>
        <end position="269"/>
    </location>
</feature>
<accession>A0ABX2ANK9</accession>
<dbReference type="InterPro" id="IPR037010">
    <property type="entry name" value="VitB12-dep_Met_synth_activ_sf"/>
</dbReference>
<dbReference type="SUPFAM" id="SSF56507">
    <property type="entry name" value="Methionine synthase activation domain-like"/>
    <property type="match status" value="1"/>
</dbReference>
<dbReference type="GO" id="GO:0032259">
    <property type="term" value="P:methylation"/>
    <property type="evidence" value="ECO:0007669"/>
    <property type="project" value="UniProtKB-KW"/>
</dbReference>
<dbReference type="PROSITE" id="PS50974">
    <property type="entry name" value="ADOMET_ACTIVATION"/>
    <property type="match status" value="1"/>
</dbReference>
<sequence length="269" mass="30350">MLKRKNSYCLKELLPYVNWVYFYHAWQVEDKTEQVRLRMEAEEIVSAISGRYHAHTIFMLCDANSDGDDIIIEDGTRLPMLRQQTGYGGGHSLCLADFVRPLSHGVTDHIGLFAATVDIGMETDFMSDGYERMMMQLIADRMAEAAAEKLHEDVRKRYWGYAPDENLTKEELFAVKYQGIRPAVGYPSMPDQSLNFIFSDVTGMKDIGIRLTSTGAMKPHASISGMMISHPKSCYFTVGKIGDDQLSDYAARRGVPVGMMRCFLASNLQ</sequence>
<organism evidence="3 4">
    <name type="scientific">Xylanibacter muris</name>
    <dbReference type="NCBI Taxonomy" id="2736290"/>
    <lineage>
        <taxon>Bacteria</taxon>
        <taxon>Pseudomonadati</taxon>
        <taxon>Bacteroidota</taxon>
        <taxon>Bacteroidia</taxon>
        <taxon>Bacteroidales</taxon>
        <taxon>Prevotellaceae</taxon>
        <taxon>Xylanibacter</taxon>
    </lineage>
</organism>
<keyword evidence="4" id="KW-1185">Reference proteome</keyword>
<evidence type="ECO:0000313" key="4">
    <source>
        <dbReference type="Proteomes" id="UP000714420"/>
    </source>
</evidence>
<dbReference type="GO" id="GO:0008168">
    <property type="term" value="F:methyltransferase activity"/>
    <property type="evidence" value="ECO:0007669"/>
    <property type="project" value="UniProtKB-KW"/>
</dbReference>
<comment type="caution">
    <text evidence="3">The sequence shown here is derived from an EMBL/GenBank/DDBJ whole genome shotgun (WGS) entry which is preliminary data.</text>
</comment>
<name>A0ABX2ANK9_9BACT</name>
<evidence type="ECO:0000256" key="1">
    <source>
        <dbReference type="PROSITE-ProRule" id="PRU00346"/>
    </source>
</evidence>
<dbReference type="EMBL" id="JABKKF010000011">
    <property type="protein sequence ID" value="NPD92813.1"/>
    <property type="molecule type" value="Genomic_DNA"/>
</dbReference>
<evidence type="ECO:0000313" key="3">
    <source>
        <dbReference type="EMBL" id="NPD92813.1"/>
    </source>
</evidence>
<protein>
    <submittedName>
        <fullName evidence="3">5-methyltetrahydrofolate--homocysteine methyltransferase</fullName>
    </submittedName>
</protein>
<dbReference type="PANTHER" id="PTHR45833">
    <property type="entry name" value="METHIONINE SYNTHASE"/>
    <property type="match status" value="1"/>
</dbReference>
<dbReference type="Gene3D" id="3.10.196.10">
    <property type="entry name" value="Vitamin B12-dependent methionine synthase, activation domain"/>
    <property type="match status" value="1"/>
</dbReference>
<dbReference type="InterPro" id="IPR004223">
    <property type="entry name" value="VitB12-dep_Met_synth_activ_dom"/>
</dbReference>
<reference evidence="3 4" key="1">
    <citation type="submission" date="2020-05" db="EMBL/GenBank/DDBJ databases">
        <title>Distinct polysaccharide utilization as determinants for interspecies competition between intestinal Prevotella spp.</title>
        <authorList>
            <person name="Galvez E.J.C."/>
            <person name="Iljazovic A."/>
            <person name="Strowig T."/>
        </authorList>
    </citation>
    <scope>NUCLEOTIDE SEQUENCE [LARGE SCALE GENOMIC DNA]</scope>
    <source>
        <strain evidence="3 4">PMUR</strain>
    </source>
</reference>
<dbReference type="Proteomes" id="UP000714420">
    <property type="component" value="Unassembled WGS sequence"/>
</dbReference>
<dbReference type="InterPro" id="IPR050554">
    <property type="entry name" value="Met_Synthase/Corrinoid"/>
</dbReference>